<dbReference type="SMART" id="SM00905">
    <property type="entry name" value="FolB"/>
    <property type="match status" value="1"/>
</dbReference>
<evidence type="ECO:0000256" key="7">
    <source>
        <dbReference type="ARBA" id="ARBA00022840"/>
    </source>
</evidence>
<keyword evidence="12" id="KW-1185">Reference proteome</keyword>
<keyword evidence="5" id="KW-0547">Nucleotide-binding</keyword>
<comment type="pathway">
    <text evidence="9">Cofactor biosynthesis; tetrahydrofolate biosynthesis; 2-amino-4-hydroxy-6-hydroxymethyl-7,8-dihydropteridine diphosphate from 7,8-dihydroneopterin triphosphate: step 3/4.</text>
</comment>
<dbReference type="PROSITE" id="PS00794">
    <property type="entry name" value="HPPK"/>
    <property type="match status" value="1"/>
</dbReference>
<reference evidence="11" key="1">
    <citation type="submission" date="2020-08" db="EMBL/GenBank/DDBJ databases">
        <authorList>
            <person name="Liu C."/>
            <person name="Sun Q."/>
        </authorList>
    </citation>
    <scope>NUCLEOTIDE SEQUENCE</scope>
    <source>
        <strain evidence="11">BX16</strain>
    </source>
</reference>
<comment type="caution">
    <text evidence="11">The sequence shown here is derived from an EMBL/GenBank/DDBJ whole genome shotgun (WGS) entry which is preliminary data.</text>
</comment>
<evidence type="ECO:0000256" key="2">
    <source>
        <dbReference type="ARBA" id="ARBA00005051"/>
    </source>
</evidence>
<organism evidence="11 12">
    <name type="scientific">Lentihominibacter faecis</name>
    <dbReference type="NCBI Taxonomy" id="2764712"/>
    <lineage>
        <taxon>Bacteria</taxon>
        <taxon>Bacillati</taxon>
        <taxon>Bacillota</taxon>
        <taxon>Clostridia</taxon>
        <taxon>Peptostreptococcales</taxon>
        <taxon>Anaerovoracaceae</taxon>
        <taxon>Lentihominibacter</taxon>
    </lineage>
</organism>
<comment type="similarity">
    <text evidence="9">Belongs to the DHNA family.</text>
</comment>
<comment type="catalytic activity">
    <reaction evidence="9">
        <text>7,8-dihydroneopterin = 6-hydroxymethyl-7,8-dihydropterin + glycolaldehyde</text>
        <dbReference type="Rhea" id="RHEA:10540"/>
        <dbReference type="ChEBI" id="CHEBI:17001"/>
        <dbReference type="ChEBI" id="CHEBI:17071"/>
        <dbReference type="ChEBI" id="CHEBI:44841"/>
        <dbReference type="EC" id="4.1.2.25"/>
    </reaction>
</comment>
<dbReference type="Gene3D" id="3.30.70.560">
    <property type="entry name" value="7,8-Dihydro-6-hydroxymethylpterin-pyrophosphokinase HPPK"/>
    <property type="match status" value="1"/>
</dbReference>
<dbReference type="GO" id="GO:0016301">
    <property type="term" value="F:kinase activity"/>
    <property type="evidence" value="ECO:0007669"/>
    <property type="project" value="UniProtKB-KW"/>
</dbReference>
<dbReference type="RefSeq" id="WP_177265418.1">
    <property type="nucleotide sequence ID" value="NZ_JACRWC010000103.1"/>
</dbReference>
<dbReference type="EC" id="4.1.2.25" evidence="9"/>
<evidence type="ECO:0000256" key="1">
    <source>
        <dbReference type="ARBA" id="ARBA00000198"/>
    </source>
</evidence>
<evidence type="ECO:0000313" key="11">
    <source>
        <dbReference type="EMBL" id="MBC5999968.1"/>
    </source>
</evidence>
<dbReference type="PANTHER" id="PTHR43071">
    <property type="entry name" value="2-AMINO-4-HYDROXY-6-HYDROXYMETHYLDIHYDROPTERIDINE PYROPHOSPHOKINASE"/>
    <property type="match status" value="1"/>
</dbReference>
<evidence type="ECO:0000256" key="9">
    <source>
        <dbReference type="RuleBase" id="RU362079"/>
    </source>
</evidence>
<dbReference type="InterPro" id="IPR035907">
    <property type="entry name" value="Hppk_sf"/>
</dbReference>
<evidence type="ECO:0000313" key="12">
    <source>
        <dbReference type="Proteomes" id="UP000644115"/>
    </source>
</evidence>
<dbReference type="SUPFAM" id="SSF55620">
    <property type="entry name" value="Tetrahydrobiopterin biosynthesis enzymes-like"/>
    <property type="match status" value="1"/>
</dbReference>
<comment type="catalytic activity">
    <reaction evidence="1">
        <text>6-hydroxymethyl-7,8-dihydropterin + ATP = (7,8-dihydropterin-6-yl)methyl diphosphate + AMP + H(+)</text>
        <dbReference type="Rhea" id="RHEA:11412"/>
        <dbReference type="ChEBI" id="CHEBI:15378"/>
        <dbReference type="ChEBI" id="CHEBI:30616"/>
        <dbReference type="ChEBI" id="CHEBI:44841"/>
        <dbReference type="ChEBI" id="CHEBI:72950"/>
        <dbReference type="ChEBI" id="CHEBI:456215"/>
        <dbReference type="EC" id="2.7.6.3"/>
    </reaction>
</comment>
<dbReference type="InterPro" id="IPR006157">
    <property type="entry name" value="FolB_dom"/>
</dbReference>
<dbReference type="InterPro" id="IPR006156">
    <property type="entry name" value="Dihydroneopterin_aldolase"/>
</dbReference>
<comment type="similarity">
    <text evidence="3">In the N-terminal section; belongs to the DHNA family.</text>
</comment>
<dbReference type="PANTHER" id="PTHR43071:SF1">
    <property type="entry name" value="2-AMINO-4-HYDROXY-6-HYDROXYMETHYLDIHYDROPTERIDINE PYROPHOSPHOKINASE"/>
    <property type="match status" value="1"/>
</dbReference>
<dbReference type="GO" id="GO:0004150">
    <property type="term" value="F:dihydroneopterin aldolase activity"/>
    <property type="evidence" value="ECO:0007669"/>
    <property type="project" value="UniProtKB-UniRule"/>
</dbReference>
<dbReference type="NCBIfam" id="TIGR01498">
    <property type="entry name" value="folK"/>
    <property type="match status" value="1"/>
</dbReference>
<dbReference type="GO" id="GO:0046654">
    <property type="term" value="P:tetrahydrofolate biosynthetic process"/>
    <property type="evidence" value="ECO:0007669"/>
    <property type="project" value="UniProtKB-UniRule"/>
</dbReference>
<dbReference type="InterPro" id="IPR043133">
    <property type="entry name" value="GTP-CH-I_C/QueF"/>
</dbReference>
<feature type="domain" description="7,8-dihydro-6-hydroxymethylpterin-pyrophosphokinase" evidence="10">
    <location>
        <begin position="206"/>
        <end position="217"/>
    </location>
</feature>
<comment type="function">
    <text evidence="9">Catalyzes the conversion of 7,8-dihydroneopterin to 6-hydroxymethyl-7,8-dihydropterin.</text>
</comment>
<dbReference type="Proteomes" id="UP000644115">
    <property type="component" value="Unassembled WGS sequence"/>
</dbReference>
<keyword evidence="9" id="KW-0456">Lyase</keyword>
<dbReference type="NCBIfam" id="TIGR00526">
    <property type="entry name" value="folB_dom"/>
    <property type="match status" value="1"/>
</dbReference>
<keyword evidence="6" id="KW-0418">Kinase</keyword>
<evidence type="ECO:0000256" key="3">
    <source>
        <dbReference type="ARBA" id="ARBA00009640"/>
    </source>
</evidence>
<dbReference type="CDD" id="cd00483">
    <property type="entry name" value="HPPK"/>
    <property type="match status" value="1"/>
</dbReference>
<dbReference type="EMBL" id="JACRWC010000103">
    <property type="protein sequence ID" value="MBC5999968.1"/>
    <property type="molecule type" value="Genomic_DNA"/>
</dbReference>
<gene>
    <name evidence="11" type="primary">folK</name>
    <name evidence="11" type="ORF">H8876_08145</name>
</gene>
<dbReference type="GO" id="GO:0003848">
    <property type="term" value="F:2-amino-4-hydroxy-6-hydroxymethyldihydropteridine diphosphokinase activity"/>
    <property type="evidence" value="ECO:0007669"/>
    <property type="project" value="UniProtKB-EC"/>
</dbReference>
<dbReference type="GO" id="GO:0046656">
    <property type="term" value="P:folic acid biosynthetic process"/>
    <property type="evidence" value="ECO:0007669"/>
    <property type="project" value="UniProtKB-UniRule"/>
</dbReference>
<evidence type="ECO:0000256" key="5">
    <source>
        <dbReference type="ARBA" id="ARBA00022741"/>
    </source>
</evidence>
<evidence type="ECO:0000259" key="10">
    <source>
        <dbReference type="PROSITE" id="PS00794"/>
    </source>
</evidence>
<keyword evidence="7" id="KW-0067">ATP-binding</keyword>
<protein>
    <recommendedName>
        <fullName evidence="9">Bifunctional folate synthesis protein</fullName>
    </recommendedName>
    <domain>
        <recommendedName>
            <fullName evidence="9">Dihydroneopterin aldolase</fullName>
            <shortName evidence="9">DHNA</shortName>
            <ecNumber evidence="9">4.1.2.25</ecNumber>
        </recommendedName>
        <alternativeName>
            <fullName evidence="9">7,8-dihydroneopterin aldolase</fullName>
        </alternativeName>
    </domain>
    <domain>
        <recommendedName>
            <fullName evidence="9">2-amino-4-hydroxy-6-hydroxymethyldihydropteridine pyrophosphokinase</fullName>
            <ecNumber evidence="9">2.7.6.3</ecNumber>
        </recommendedName>
        <alternativeName>
            <fullName evidence="9">6-hydroxymethyl-7,8-dihydropterin pyrophosphokinase</fullName>
            <shortName evidence="9">PPPK</shortName>
        </alternativeName>
        <alternativeName>
            <fullName evidence="9">7,8-dihydro-6-hydroxymethylpterin pyrophosphokinase</fullName>
            <shortName evidence="9">HPPK</shortName>
        </alternativeName>
    </domain>
</protein>
<name>A0A923NBW7_9FIRM</name>
<dbReference type="Pfam" id="PF01288">
    <property type="entry name" value="HPPK"/>
    <property type="match status" value="1"/>
</dbReference>
<evidence type="ECO:0000256" key="4">
    <source>
        <dbReference type="ARBA" id="ARBA00022679"/>
    </source>
</evidence>
<dbReference type="NCBIfam" id="TIGR00525">
    <property type="entry name" value="folB"/>
    <property type="match status" value="1"/>
</dbReference>
<dbReference type="Gene3D" id="3.30.1130.10">
    <property type="match status" value="1"/>
</dbReference>
<dbReference type="CDD" id="cd00534">
    <property type="entry name" value="DHNA_DHNTPE"/>
    <property type="match status" value="1"/>
</dbReference>
<accession>A0A923NBW7</accession>
<dbReference type="GO" id="GO:0005524">
    <property type="term" value="F:ATP binding"/>
    <property type="evidence" value="ECO:0007669"/>
    <property type="project" value="UniProtKB-KW"/>
</dbReference>
<keyword evidence="4 11" id="KW-0808">Transferase</keyword>
<keyword evidence="8 9" id="KW-0289">Folate biosynthesis</keyword>
<comment type="pathway">
    <text evidence="2">Cofactor biosynthesis; tetrahydrofolate biosynthesis; 2-amino-4-hydroxy-6-hydroxymethyl-7,8-dihydropteridine diphosphate from 7,8-dihydroneopterin triphosphate: step 4/4.</text>
</comment>
<dbReference type="Pfam" id="PF02152">
    <property type="entry name" value="FolB"/>
    <property type="match status" value="1"/>
</dbReference>
<evidence type="ECO:0000256" key="8">
    <source>
        <dbReference type="ARBA" id="ARBA00022909"/>
    </source>
</evidence>
<dbReference type="InterPro" id="IPR000550">
    <property type="entry name" value="Hppk"/>
</dbReference>
<dbReference type="SUPFAM" id="SSF55083">
    <property type="entry name" value="6-hydroxymethyl-7,8-dihydropterin pyrophosphokinase, HPPK"/>
    <property type="match status" value="1"/>
</dbReference>
<sequence length="270" mass="30821">MDNIKIKKLDVFAKHGVYKEENVLGQKFVFSAVLYLDTAKAGVSDELEDSVNYGEVCHFIREFAEGRTFKLLESLAEHTAAAVLDRFPLVKRIDLEIEKPWAPIGLPLESVSVEISRGWHQAFIALGSNMGDKKKYLDDAVKAMDDLDGCRIVTVADYIETEPYGGVEQDDFLNSALLMETRLQPEALLEKLHEIEGLADRKRTIRWGPRTLDLDIILYDEMIWNSQTLTLPHPEMHKRSFVLDPLLQIAPWAYHPGLGKTVRELWEELK</sequence>
<proteinExistence type="inferred from homology"/>
<dbReference type="AlphaFoldDB" id="A0A923NBW7"/>
<evidence type="ECO:0000256" key="6">
    <source>
        <dbReference type="ARBA" id="ARBA00022777"/>
    </source>
</evidence>
<dbReference type="EC" id="2.7.6.3" evidence="9"/>